<dbReference type="InterPro" id="IPR014907">
    <property type="entry name" value="BT4734-like_N"/>
</dbReference>
<reference evidence="2 3" key="1">
    <citation type="submission" date="2015-07" db="EMBL/GenBank/DDBJ databases">
        <title>The draft genome sequence of Leadbetterella sp. JN14-9.</title>
        <authorList>
            <person name="Liu Y."/>
            <person name="Du J."/>
            <person name="Shao Z."/>
        </authorList>
    </citation>
    <scope>NUCLEOTIDE SEQUENCE [LARGE SCALE GENOMIC DNA]</scope>
    <source>
        <strain evidence="2 3">JN14-9</strain>
    </source>
</reference>
<dbReference type="AlphaFoldDB" id="A0A0P7BZM8"/>
<accession>A0A0P7BZM8</accession>
<organism evidence="2 3">
    <name type="scientific">Jiulongibacter sediminis</name>
    <dbReference type="NCBI Taxonomy" id="1605367"/>
    <lineage>
        <taxon>Bacteria</taxon>
        <taxon>Pseudomonadati</taxon>
        <taxon>Bacteroidota</taxon>
        <taxon>Cytophagia</taxon>
        <taxon>Cytophagales</taxon>
        <taxon>Leadbetterellaceae</taxon>
        <taxon>Jiulongibacter</taxon>
    </lineage>
</organism>
<dbReference type="STRING" id="1605367.AFM12_19225"/>
<evidence type="ECO:0000259" key="1">
    <source>
        <dbReference type="Pfam" id="PF08800"/>
    </source>
</evidence>
<dbReference type="Pfam" id="PF08800">
    <property type="entry name" value="BT4734-like_N"/>
    <property type="match status" value="1"/>
</dbReference>
<evidence type="ECO:0000313" key="2">
    <source>
        <dbReference type="EMBL" id="KPM46590.1"/>
    </source>
</evidence>
<protein>
    <recommendedName>
        <fullName evidence="1">BT4734-like N-terminal domain-containing protein</fullName>
    </recommendedName>
</protein>
<dbReference type="Proteomes" id="UP000050454">
    <property type="component" value="Unassembled WGS sequence"/>
</dbReference>
<dbReference type="PATRIC" id="fig|1605367.3.peg.1286"/>
<name>A0A0P7BZM8_9BACT</name>
<evidence type="ECO:0000313" key="3">
    <source>
        <dbReference type="Proteomes" id="UP000050454"/>
    </source>
</evidence>
<keyword evidence="3" id="KW-1185">Reference proteome</keyword>
<proteinExistence type="predicted"/>
<sequence>MLLLSKRVGTDEFKETVEEVRRLKELGQIEEAQKLKQSLLAFTPSATFKGRRLMAEIDHYSGFVHLDFDKIPENQLTIAIDKITQDLHTFWCFRSPGGDGLKVFVQVDSGQEHHDIAYLQVQEYYEKLTGLPADEKCKDITRLCFFSYDPDMYRNISNQKFEVKRPLQIIETVEKSTPPPVTTTEKPSHILEELFRSQVNFTNQKSSYTHGSRNNFIYLLASNCNRVGIPLEVCLDLSKNQFDLPHKEMETSVRSAYNHHSAEFGNFAKLANKQIDNSSPLPDEQEDYLKSTPTLPDDIFDKLPDILRVGSEVFQDKRQRDVFLTSALSILSGCLPGIYGYYSGEKVFPHLYTFVIAPAASGKGVLKNAKRLGDKYHERVLSESTKAQTLFEDELTMYKEALRNRKKGEAPPTKPNEPKFRLVFIPADSSSSRMIDHLQKNGGEGIICETEADTMSGTKKQDWGDYSPVIRAGFHHEKITLSRKTNNEYIEIKEPRLAICLSGTPAQVPRLISSAEDGLFSRFLFYAFKNDLHWLDPSPFSRKFILTDHFEGLSEKVLQMVDFLSVQDTEIEMSQDQWQALNSSFAKHLYQVGLYTGEEAASIVFRLGLIAFRIVMIFTALRKFENGEFSKNLVCTDEDVQIALDICQVYLQHSLLMFSNLPGSNQETSFKPGDSKRKFFEALPQNFTRQEAQTLGKTFSLGVRTIDQILRNALGKDLRKVKSGVYERITSNNSYS</sequence>
<comment type="caution">
    <text evidence="2">The sequence shown here is derived from an EMBL/GenBank/DDBJ whole genome shotgun (WGS) entry which is preliminary data.</text>
</comment>
<gene>
    <name evidence="2" type="ORF">AFM12_19225</name>
</gene>
<dbReference type="Pfam" id="PF13148">
    <property type="entry name" value="DUF3987"/>
    <property type="match status" value="1"/>
</dbReference>
<dbReference type="EMBL" id="LGTQ01000017">
    <property type="protein sequence ID" value="KPM46590.1"/>
    <property type="molecule type" value="Genomic_DNA"/>
</dbReference>
<feature type="domain" description="BT4734-like N-terminal" evidence="1">
    <location>
        <begin position="35"/>
        <end position="153"/>
    </location>
</feature>
<dbReference type="InterPro" id="IPR025048">
    <property type="entry name" value="DUF3987"/>
</dbReference>